<dbReference type="Proteomes" id="UP000694865">
    <property type="component" value="Unplaced"/>
</dbReference>
<organism evidence="1 2">
    <name type="scientific">Saccoglossus kowalevskii</name>
    <name type="common">Acorn worm</name>
    <dbReference type="NCBI Taxonomy" id="10224"/>
    <lineage>
        <taxon>Eukaryota</taxon>
        <taxon>Metazoa</taxon>
        <taxon>Hemichordata</taxon>
        <taxon>Enteropneusta</taxon>
        <taxon>Harrimaniidae</taxon>
        <taxon>Saccoglossus</taxon>
    </lineage>
</organism>
<accession>A0ABM0LV36</accession>
<dbReference type="SUPFAM" id="SSF56973">
    <property type="entry name" value="Aerolisin/ETX pore-forming domain"/>
    <property type="match status" value="1"/>
</dbReference>
<dbReference type="Gene3D" id="2.170.15.10">
    <property type="entry name" value="Proaerolysin, chain A, domain 3"/>
    <property type="match status" value="1"/>
</dbReference>
<sequence>MATNNNMTVPHIIEDIDDIITRWVLADHPRDKCEVDIVRNDLKFTQIGDIEYHRIQDSASEAREVDHVTTFVNNTSSEQKHRITTQRSMRSSYSWSLTSGHTFGAMGGISLKPPGDCVEAGFQLDKQKHEETRDERVFEKIRSSTLDSEITVKPKKKVSVHLKTIEEDYVANYTIRYRVKGTVKAIIRDKRNTNVEGEAPEIFGSLEGFRCTSEDRSSCRVQFENKGIFMCKRELSQEFQVTEQDI</sequence>
<name>A0ABM0LV36_SACKO</name>
<reference evidence="2" key="1">
    <citation type="submission" date="2025-08" db="UniProtKB">
        <authorList>
            <consortium name="RefSeq"/>
        </authorList>
    </citation>
    <scope>IDENTIFICATION</scope>
    <source>
        <tissue evidence="2">Testes</tissue>
    </source>
</reference>
<gene>
    <name evidence="2" type="primary">LOC102807670</name>
</gene>
<dbReference type="RefSeq" id="XP_006811627.1">
    <property type="nucleotide sequence ID" value="XM_006811564.1"/>
</dbReference>
<protein>
    <submittedName>
        <fullName evidence="2">Uncharacterized protein LOC102807670</fullName>
    </submittedName>
</protein>
<dbReference type="CDD" id="cd20237">
    <property type="entry name" value="PFM_LIN24-like"/>
    <property type="match status" value="1"/>
</dbReference>
<dbReference type="PANTHER" id="PTHR39369">
    <property type="entry name" value="LIN-24 (TWENTY-FOUR) LIKE"/>
    <property type="match status" value="1"/>
</dbReference>
<evidence type="ECO:0000313" key="2">
    <source>
        <dbReference type="RefSeq" id="XP_006811627.1"/>
    </source>
</evidence>
<proteinExistence type="predicted"/>
<evidence type="ECO:0000313" key="1">
    <source>
        <dbReference type="Proteomes" id="UP000694865"/>
    </source>
</evidence>
<keyword evidence="1" id="KW-1185">Reference proteome</keyword>
<dbReference type="GeneID" id="102807670"/>
<dbReference type="PANTHER" id="PTHR39369:SF6">
    <property type="entry name" value="LIN-24 (TWENTY-FOUR) LIKE"/>
    <property type="match status" value="1"/>
</dbReference>